<accession>A0A2J8QY01</accession>
<evidence type="ECO:0000256" key="5">
    <source>
        <dbReference type="SAM" id="Phobius"/>
    </source>
</evidence>
<evidence type="ECO:0000256" key="1">
    <source>
        <dbReference type="ARBA" id="ARBA00004141"/>
    </source>
</evidence>
<evidence type="ECO:0000259" key="6">
    <source>
        <dbReference type="Pfam" id="PF00916"/>
    </source>
</evidence>
<dbReference type="PANTHER" id="PTHR11814">
    <property type="entry name" value="SULFATE TRANSPORTER"/>
    <property type="match status" value="1"/>
</dbReference>
<organism evidence="7">
    <name type="scientific">Pan troglodytes</name>
    <name type="common">Chimpanzee</name>
    <dbReference type="NCBI Taxonomy" id="9598"/>
    <lineage>
        <taxon>Eukaryota</taxon>
        <taxon>Metazoa</taxon>
        <taxon>Chordata</taxon>
        <taxon>Craniata</taxon>
        <taxon>Vertebrata</taxon>
        <taxon>Euteleostomi</taxon>
        <taxon>Mammalia</taxon>
        <taxon>Eutheria</taxon>
        <taxon>Euarchontoglires</taxon>
        <taxon>Primates</taxon>
        <taxon>Haplorrhini</taxon>
        <taxon>Catarrhini</taxon>
        <taxon>Hominidae</taxon>
        <taxon>Pan</taxon>
    </lineage>
</organism>
<evidence type="ECO:0000256" key="3">
    <source>
        <dbReference type="ARBA" id="ARBA00022989"/>
    </source>
</evidence>
<gene>
    <name evidence="7" type="ORF">CK820_G0011911</name>
</gene>
<evidence type="ECO:0000256" key="2">
    <source>
        <dbReference type="ARBA" id="ARBA00022692"/>
    </source>
</evidence>
<name>A0A2J8QY01_PANTR</name>
<feature type="domain" description="SLC26A/SulP transporter" evidence="6">
    <location>
        <begin position="84"/>
        <end position="131"/>
    </location>
</feature>
<feature type="transmembrane region" description="Helical" evidence="5">
    <location>
        <begin position="113"/>
        <end position="130"/>
    </location>
</feature>
<dbReference type="GO" id="GO:0055085">
    <property type="term" value="P:transmembrane transport"/>
    <property type="evidence" value="ECO:0007669"/>
    <property type="project" value="InterPro"/>
</dbReference>
<proteinExistence type="predicted"/>
<evidence type="ECO:0000256" key="4">
    <source>
        <dbReference type="ARBA" id="ARBA00023136"/>
    </source>
</evidence>
<dbReference type="GO" id="GO:0016020">
    <property type="term" value="C:membrane"/>
    <property type="evidence" value="ECO:0007669"/>
    <property type="project" value="UniProtKB-SubCell"/>
</dbReference>
<comment type="caution">
    <text evidence="7">The sequence shown here is derived from an EMBL/GenBank/DDBJ whole genome shotgun (WGS) entry which is preliminary data.</text>
</comment>
<comment type="subcellular location">
    <subcellularLocation>
        <location evidence="1">Membrane</location>
        <topology evidence="1">Multi-pass membrane protein</topology>
    </subcellularLocation>
</comment>
<protein>
    <submittedName>
        <fullName evidence="7">SLC26A4 isoform 7</fullName>
    </submittedName>
</protein>
<dbReference type="EMBL" id="NBAG03000004">
    <property type="protein sequence ID" value="PNJ01138.1"/>
    <property type="molecule type" value="Genomic_DNA"/>
</dbReference>
<dbReference type="Pfam" id="PF00916">
    <property type="entry name" value="Sulfate_transp"/>
    <property type="match status" value="1"/>
</dbReference>
<keyword evidence="4 5" id="KW-0472">Membrane</keyword>
<feature type="non-terminal residue" evidence="7">
    <location>
        <position position="131"/>
    </location>
</feature>
<dbReference type="InterPro" id="IPR001902">
    <property type="entry name" value="SLC26A/SulP_fam"/>
</dbReference>
<evidence type="ECO:0000313" key="7">
    <source>
        <dbReference type="EMBL" id="PNJ01138.1"/>
    </source>
</evidence>
<reference evidence="7" key="1">
    <citation type="submission" date="2017-12" db="EMBL/GenBank/DDBJ databases">
        <title>High-resolution comparative analysis of great ape genomes.</title>
        <authorList>
            <person name="Pollen A."/>
            <person name="Hastie A."/>
            <person name="Hormozdiari F."/>
            <person name="Dougherty M."/>
            <person name="Liu R."/>
            <person name="Chaisson M."/>
            <person name="Hoppe E."/>
            <person name="Hill C."/>
            <person name="Pang A."/>
            <person name="Hillier L."/>
            <person name="Baker C."/>
            <person name="Armstrong J."/>
            <person name="Shendure J."/>
            <person name="Paten B."/>
            <person name="Wilson R."/>
            <person name="Chao H."/>
            <person name="Schneider V."/>
            <person name="Ventura M."/>
            <person name="Kronenberg Z."/>
            <person name="Murali S."/>
            <person name="Gordon D."/>
            <person name="Cantsilieris S."/>
            <person name="Munson K."/>
            <person name="Nelson B."/>
            <person name="Raja A."/>
            <person name="Underwood J."/>
            <person name="Diekhans M."/>
            <person name="Fiddes I."/>
            <person name="Haussler D."/>
            <person name="Eichler E."/>
        </authorList>
    </citation>
    <scope>NUCLEOTIDE SEQUENCE [LARGE SCALE GENOMIC DNA]</scope>
    <source>
        <strain evidence="7">Yerkes chimp pedigree #C0471</strain>
    </source>
</reference>
<dbReference type="InterPro" id="IPR011547">
    <property type="entry name" value="SLC26A/SulP_dom"/>
</dbReference>
<keyword evidence="2 5" id="KW-0812">Transmembrane</keyword>
<keyword evidence="3 5" id="KW-1133">Transmembrane helix</keyword>
<sequence length="131" mass="14655">MAAPGGRSEPPQLPEYSCSYVVSRPVYSELAFQQQHERRLQERKTLRESLAKCCSCSRKRAFGVLKSLVPILEWLPKYRVKEWLLSDVISGVSTGLVATLQGMAYALLAAVPVGYGLYSAFFPILTYFIFG</sequence>
<dbReference type="AlphaFoldDB" id="A0A2J8QY01"/>